<proteinExistence type="predicted"/>
<keyword evidence="1" id="KW-0732">Signal</keyword>
<dbReference type="AlphaFoldDB" id="A0A4U6W8H1"/>
<reference evidence="2" key="1">
    <citation type="submission" date="2019-03" db="EMBL/GenBank/DDBJ databases">
        <title>WGS assembly of Setaria viridis.</title>
        <authorList>
            <person name="Huang P."/>
            <person name="Jenkins J."/>
            <person name="Grimwood J."/>
            <person name="Barry K."/>
            <person name="Healey A."/>
            <person name="Mamidi S."/>
            <person name="Sreedasyam A."/>
            <person name="Shu S."/>
            <person name="Feldman M."/>
            <person name="Wu J."/>
            <person name="Yu Y."/>
            <person name="Chen C."/>
            <person name="Johnson J."/>
            <person name="Rokhsar D."/>
            <person name="Baxter I."/>
            <person name="Schmutz J."/>
            <person name="Brutnell T."/>
            <person name="Kellogg E."/>
        </authorList>
    </citation>
    <scope>NUCLEOTIDE SEQUENCE [LARGE SCALE GENOMIC DNA]</scope>
</reference>
<name>A0A4U6W8H1_SETVI</name>
<gene>
    <name evidence="2" type="ORF">SEVIR_2G268800v2</name>
</gene>
<dbReference type="Gramene" id="TKW33887">
    <property type="protein sequence ID" value="TKW33887"/>
    <property type="gene ID" value="SEVIR_2G268800v2"/>
</dbReference>
<feature type="signal peptide" evidence="1">
    <location>
        <begin position="1"/>
        <end position="28"/>
    </location>
</feature>
<feature type="chain" id="PRO_5020567787" evidence="1">
    <location>
        <begin position="29"/>
        <end position="219"/>
    </location>
</feature>
<organism evidence="2 3">
    <name type="scientific">Setaria viridis</name>
    <name type="common">Green bristlegrass</name>
    <name type="synonym">Setaria italica subsp. viridis</name>
    <dbReference type="NCBI Taxonomy" id="4556"/>
    <lineage>
        <taxon>Eukaryota</taxon>
        <taxon>Viridiplantae</taxon>
        <taxon>Streptophyta</taxon>
        <taxon>Embryophyta</taxon>
        <taxon>Tracheophyta</taxon>
        <taxon>Spermatophyta</taxon>
        <taxon>Magnoliopsida</taxon>
        <taxon>Liliopsida</taxon>
        <taxon>Poales</taxon>
        <taxon>Poaceae</taxon>
        <taxon>PACMAD clade</taxon>
        <taxon>Panicoideae</taxon>
        <taxon>Panicodae</taxon>
        <taxon>Paniceae</taxon>
        <taxon>Cenchrinae</taxon>
        <taxon>Setaria</taxon>
    </lineage>
</organism>
<dbReference type="SUPFAM" id="SSF101148">
    <property type="entry name" value="Plant invertase/pectin methylesterase inhibitor"/>
    <property type="match status" value="1"/>
</dbReference>
<dbReference type="InterPro" id="IPR035513">
    <property type="entry name" value="Invertase/methylesterase_inhib"/>
</dbReference>
<dbReference type="EMBL" id="CM016553">
    <property type="protein sequence ID" value="TKW33887.1"/>
    <property type="molecule type" value="Genomic_DNA"/>
</dbReference>
<sequence length="219" mass="23053">MPMALCSFPPVGLLLLTMFLAFAVSTRATANGEPPAPSPAPPPADSRFLWACCANTTNASICYDSLLPFAGSFHGNRVKVARAAAVIAFGRLRGFYDELRRLQLQPGGTGAGRVADSALGSCATSADVSQGREVDLLAILRRLETAAGRRRGEQAEWDLHDANLYAGSVQSCTMWCVDGFASAGDAALASPVVKKVVAWATNLHLYGDIALDLVASIKL</sequence>
<dbReference type="Gene3D" id="1.20.140.40">
    <property type="entry name" value="Invertase/pectin methylesterase inhibitor family protein"/>
    <property type="match status" value="1"/>
</dbReference>
<accession>A0A4U6W8H1</accession>
<evidence type="ECO:0000256" key="1">
    <source>
        <dbReference type="SAM" id="SignalP"/>
    </source>
</evidence>
<protein>
    <submittedName>
        <fullName evidence="2">Uncharacterized protein</fullName>
    </submittedName>
</protein>
<evidence type="ECO:0000313" key="2">
    <source>
        <dbReference type="EMBL" id="TKW33887.1"/>
    </source>
</evidence>
<dbReference type="Proteomes" id="UP000298652">
    <property type="component" value="Chromosome 2"/>
</dbReference>
<dbReference type="OMA" id="WACCANT"/>
<evidence type="ECO:0000313" key="3">
    <source>
        <dbReference type="Proteomes" id="UP000298652"/>
    </source>
</evidence>
<keyword evidence="3" id="KW-1185">Reference proteome</keyword>